<dbReference type="EC" id="1.1.1.1" evidence="2"/>
<dbReference type="RefSeq" id="WP_310052231.1">
    <property type="nucleotide sequence ID" value="NZ_JAVDVQ010000004.1"/>
</dbReference>
<dbReference type="InterPro" id="IPR036291">
    <property type="entry name" value="NAD(P)-bd_dom_sf"/>
</dbReference>
<dbReference type="SUPFAM" id="SSF51735">
    <property type="entry name" value="NAD(P)-binding Rossmann-fold domains"/>
    <property type="match status" value="1"/>
</dbReference>
<dbReference type="Pfam" id="PF08240">
    <property type="entry name" value="ADH_N"/>
    <property type="match status" value="1"/>
</dbReference>
<organism evidence="2 3">
    <name type="scientific">Arthrobacter ginsengisoli</name>
    <dbReference type="NCBI Taxonomy" id="1356565"/>
    <lineage>
        <taxon>Bacteria</taxon>
        <taxon>Bacillati</taxon>
        <taxon>Actinomycetota</taxon>
        <taxon>Actinomycetes</taxon>
        <taxon>Micrococcales</taxon>
        <taxon>Micrococcaceae</taxon>
        <taxon>Arthrobacter</taxon>
    </lineage>
</organism>
<dbReference type="CDD" id="cd05289">
    <property type="entry name" value="MDR_like_2"/>
    <property type="match status" value="1"/>
</dbReference>
<dbReference type="Pfam" id="PF13602">
    <property type="entry name" value="ADH_zinc_N_2"/>
    <property type="match status" value="1"/>
</dbReference>
<dbReference type="SUPFAM" id="SSF50129">
    <property type="entry name" value="GroES-like"/>
    <property type="match status" value="1"/>
</dbReference>
<dbReference type="GO" id="GO:0004022">
    <property type="term" value="F:alcohol dehydrogenase (NAD+) activity"/>
    <property type="evidence" value="ECO:0007669"/>
    <property type="project" value="UniProtKB-EC"/>
</dbReference>
<dbReference type="InterPro" id="IPR050700">
    <property type="entry name" value="YIM1/Zinc_Alcohol_DH_Fams"/>
</dbReference>
<reference evidence="2 3" key="1">
    <citation type="submission" date="2023-07" db="EMBL/GenBank/DDBJ databases">
        <title>Sorghum-associated microbial communities from plants grown in Nebraska, USA.</title>
        <authorList>
            <person name="Schachtman D."/>
        </authorList>
    </citation>
    <scope>NUCLEOTIDE SEQUENCE [LARGE SCALE GENOMIC DNA]</scope>
    <source>
        <strain evidence="2 3">BE167</strain>
    </source>
</reference>
<accession>A0ABU1UAA5</accession>
<evidence type="ECO:0000259" key="1">
    <source>
        <dbReference type="SMART" id="SM00829"/>
    </source>
</evidence>
<protein>
    <submittedName>
        <fullName evidence="2">Alcohol dehydrogenase</fullName>
        <ecNumber evidence="2">1.1.1.1</ecNumber>
    </submittedName>
</protein>
<dbReference type="PANTHER" id="PTHR11695">
    <property type="entry name" value="ALCOHOL DEHYDROGENASE RELATED"/>
    <property type="match status" value="1"/>
</dbReference>
<keyword evidence="2" id="KW-0560">Oxidoreductase</keyword>
<proteinExistence type="predicted"/>
<gene>
    <name evidence="2" type="ORF">J2X01_001413</name>
</gene>
<evidence type="ECO:0000313" key="2">
    <source>
        <dbReference type="EMBL" id="MDR7082128.1"/>
    </source>
</evidence>
<evidence type="ECO:0000313" key="3">
    <source>
        <dbReference type="Proteomes" id="UP001252243"/>
    </source>
</evidence>
<dbReference type="SMART" id="SM00829">
    <property type="entry name" value="PKS_ER"/>
    <property type="match status" value="1"/>
</dbReference>
<dbReference type="Gene3D" id="3.40.50.720">
    <property type="entry name" value="NAD(P)-binding Rossmann-like Domain"/>
    <property type="match status" value="1"/>
</dbReference>
<dbReference type="EMBL" id="JAVDVQ010000004">
    <property type="protein sequence ID" value="MDR7082128.1"/>
    <property type="molecule type" value="Genomic_DNA"/>
</dbReference>
<dbReference type="PANTHER" id="PTHR11695:SF294">
    <property type="entry name" value="RETICULON-4-INTERACTING PROTEIN 1, MITOCHONDRIAL"/>
    <property type="match status" value="1"/>
</dbReference>
<comment type="caution">
    <text evidence="2">The sequence shown here is derived from an EMBL/GenBank/DDBJ whole genome shotgun (WGS) entry which is preliminary data.</text>
</comment>
<feature type="domain" description="Enoyl reductase (ER)" evidence="1">
    <location>
        <begin position="1"/>
        <end position="312"/>
    </location>
</feature>
<keyword evidence="3" id="KW-1185">Reference proteome</keyword>
<dbReference type="InterPro" id="IPR011032">
    <property type="entry name" value="GroES-like_sf"/>
</dbReference>
<dbReference type="InterPro" id="IPR020843">
    <property type="entry name" value="ER"/>
</dbReference>
<name>A0ABU1UAA5_9MICC</name>
<sequence>MPDPQPRHGDVRIRVGSAGLNPVDCRIRDGDLRPISRLRLPIVAGCELAGTVDAVGPGPSRFAVGDRVYTRVDKRRLGAFAELACVQQELVAHMPASLDFAAAAGLPLAGLTALQALRDELAVGPGTRLFISGGAGGVGTLAVQLAKDFGAEVTTTASPRGAALVQRLGADCVIDYTQEDFSVVLRNFDAVLDLVGGAMLKDSFSILRPGGRVVSIAGVPEPRTAQEDLGAPPWITAAFGLMSFAIRRRARKAQASYRYLFMHPSGDDLRVLAALVDGGRLQPVVDSTYSFAMIAEAFAALEQGHAKGKIVVTFP</sequence>
<dbReference type="InterPro" id="IPR013154">
    <property type="entry name" value="ADH-like_N"/>
</dbReference>
<dbReference type="Gene3D" id="3.90.180.10">
    <property type="entry name" value="Medium-chain alcohol dehydrogenases, catalytic domain"/>
    <property type="match status" value="1"/>
</dbReference>
<dbReference type="Proteomes" id="UP001252243">
    <property type="component" value="Unassembled WGS sequence"/>
</dbReference>